<organism evidence="1 2">
    <name type="scientific">Elizabethkingia miricola</name>
    <name type="common">Chryseobacterium miricola</name>
    <dbReference type="NCBI Taxonomy" id="172045"/>
    <lineage>
        <taxon>Bacteria</taxon>
        <taxon>Pseudomonadati</taxon>
        <taxon>Bacteroidota</taxon>
        <taxon>Flavobacteriia</taxon>
        <taxon>Flavobacteriales</taxon>
        <taxon>Weeksellaceae</taxon>
        <taxon>Elizabethkingia</taxon>
    </lineage>
</organism>
<dbReference type="RefSeq" id="WP_309046189.1">
    <property type="nucleotide sequence ID" value="NZ_JAUCQJ010000001.1"/>
</dbReference>
<dbReference type="Pfam" id="PF14103">
    <property type="entry name" value="DUF4276"/>
    <property type="match status" value="1"/>
</dbReference>
<evidence type="ECO:0000313" key="1">
    <source>
        <dbReference type="EMBL" id="MDQ8747814.1"/>
    </source>
</evidence>
<dbReference type="Proteomes" id="UP001239265">
    <property type="component" value="Unassembled WGS sequence"/>
</dbReference>
<protein>
    <submittedName>
        <fullName evidence="1">DUF4276 family protein</fullName>
    </submittedName>
</protein>
<name>A0ABD5B1M5_ELIMR</name>
<comment type="caution">
    <text evidence="1">The sequence shown here is derived from an EMBL/GenBank/DDBJ whole genome shotgun (WGS) entry which is preliminary data.</text>
</comment>
<dbReference type="EMBL" id="JAUCQJ010000001">
    <property type="protein sequence ID" value="MDQ8747814.1"/>
    <property type="molecule type" value="Genomic_DNA"/>
</dbReference>
<dbReference type="InterPro" id="IPR025455">
    <property type="entry name" value="DUF4276"/>
</dbReference>
<gene>
    <name evidence="1" type="ORF">QT385_04120</name>
</gene>
<dbReference type="AlphaFoldDB" id="A0ABD5B1M5"/>
<reference evidence="1 2" key="1">
    <citation type="submission" date="2023-06" db="EMBL/GenBank/DDBJ databases">
        <title>Nosocomial Elizabethkingia miricola genome.</title>
        <authorList>
            <person name="Morgado S."/>
            <person name="Fonseca E."/>
            <person name="Freitas F."/>
            <person name="Vicente A.C."/>
        </authorList>
    </citation>
    <scope>NUCLEOTIDE SEQUENCE [LARGE SCALE GENOMIC DNA]</scope>
    <source>
        <strain evidence="1 2">EM15</strain>
    </source>
</reference>
<evidence type="ECO:0000313" key="2">
    <source>
        <dbReference type="Proteomes" id="UP001239265"/>
    </source>
</evidence>
<accession>A0ABD5B1M5</accession>
<proteinExistence type="predicted"/>
<sequence length="220" mass="25568">MKRLIIICEGPTEYQFSNQSLRPHFLSKEINISTPYPKWSGGGDIDWNKLKVDINLHLKSDRKAFVTTFIDLYGLSKPSNYPGWEEAEKAKGNIFKKVEVLEKAMLESIDDDLRYRFIPNFVIHEFEGLLFNDISFFDDLLELNEYKDRTKLISTIDRYVNPELINDSPQTAPSKRLGNHLLKSYVKTDLGVRLALNIGLNNIRAKCLHFNEWITKLEDI</sequence>